<organism evidence="1 2">
    <name type="scientific">Eumeta variegata</name>
    <name type="common">Bagworm moth</name>
    <name type="synonym">Eumeta japonica</name>
    <dbReference type="NCBI Taxonomy" id="151549"/>
    <lineage>
        <taxon>Eukaryota</taxon>
        <taxon>Metazoa</taxon>
        <taxon>Ecdysozoa</taxon>
        <taxon>Arthropoda</taxon>
        <taxon>Hexapoda</taxon>
        <taxon>Insecta</taxon>
        <taxon>Pterygota</taxon>
        <taxon>Neoptera</taxon>
        <taxon>Endopterygota</taxon>
        <taxon>Lepidoptera</taxon>
        <taxon>Glossata</taxon>
        <taxon>Ditrysia</taxon>
        <taxon>Tineoidea</taxon>
        <taxon>Psychidae</taxon>
        <taxon>Oiketicinae</taxon>
        <taxon>Eumeta</taxon>
    </lineage>
</organism>
<evidence type="ECO:0000313" key="2">
    <source>
        <dbReference type="Proteomes" id="UP000299102"/>
    </source>
</evidence>
<gene>
    <name evidence="1" type="ORF">EVAR_25574_1</name>
</gene>
<protein>
    <recommendedName>
        <fullName evidence="3">Mariner Mos1 transposase</fullName>
    </recommendedName>
</protein>
<sequence length="108" mass="12382">MASFFFIKLATVAVQNCRNVNDEWYTSICLPEVIDELRKNNRKRHIILHHDNASSHTAKQTNEFLKGKNVKLMSNPAYKKRLSKTMKNMFPGSPGRSGINVFKIGLFV</sequence>
<accession>A0A4C1V1C6</accession>
<dbReference type="OrthoDB" id="10017160at2759"/>
<dbReference type="GO" id="GO:0003676">
    <property type="term" value="F:nucleic acid binding"/>
    <property type="evidence" value="ECO:0007669"/>
    <property type="project" value="InterPro"/>
</dbReference>
<evidence type="ECO:0000313" key="1">
    <source>
        <dbReference type="EMBL" id="GBP32320.1"/>
    </source>
</evidence>
<proteinExistence type="predicted"/>
<reference evidence="1 2" key="1">
    <citation type="journal article" date="2019" name="Commun. Biol.">
        <title>The bagworm genome reveals a unique fibroin gene that provides high tensile strength.</title>
        <authorList>
            <person name="Kono N."/>
            <person name="Nakamura H."/>
            <person name="Ohtoshi R."/>
            <person name="Tomita M."/>
            <person name="Numata K."/>
            <person name="Arakawa K."/>
        </authorList>
    </citation>
    <scope>NUCLEOTIDE SEQUENCE [LARGE SCALE GENOMIC DNA]</scope>
</reference>
<dbReference type="Gene3D" id="3.30.420.10">
    <property type="entry name" value="Ribonuclease H-like superfamily/Ribonuclease H"/>
    <property type="match status" value="1"/>
</dbReference>
<dbReference type="Proteomes" id="UP000299102">
    <property type="component" value="Unassembled WGS sequence"/>
</dbReference>
<dbReference type="InterPro" id="IPR036397">
    <property type="entry name" value="RNaseH_sf"/>
</dbReference>
<evidence type="ECO:0008006" key="3">
    <source>
        <dbReference type="Google" id="ProtNLM"/>
    </source>
</evidence>
<comment type="caution">
    <text evidence="1">The sequence shown here is derived from an EMBL/GenBank/DDBJ whole genome shotgun (WGS) entry which is preliminary data.</text>
</comment>
<keyword evidence="2" id="KW-1185">Reference proteome</keyword>
<name>A0A4C1V1C6_EUMVA</name>
<dbReference type="EMBL" id="BGZK01000258">
    <property type="protein sequence ID" value="GBP32320.1"/>
    <property type="molecule type" value="Genomic_DNA"/>
</dbReference>
<dbReference type="AlphaFoldDB" id="A0A4C1V1C6"/>